<dbReference type="Proteomes" id="UP000004088">
    <property type="component" value="Unassembled WGS sequence"/>
</dbReference>
<evidence type="ECO:0000313" key="2">
    <source>
        <dbReference type="EMBL" id="EGC16161.1"/>
    </source>
</evidence>
<evidence type="ECO:0000313" key="3">
    <source>
        <dbReference type="Proteomes" id="UP000004088"/>
    </source>
</evidence>
<accession>F0F2Z9</accession>
<dbReference type="HOGENOM" id="CLU_2167559_0_0_4"/>
<keyword evidence="1" id="KW-0472">Membrane</keyword>
<name>F0F2Z9_9NEIS</name>
<protein>
    <submittedName>
        <fullName evidence="2">Uncharacterized protein</fullName>
    </submittedName>
</protein>
<keyword evidence="1" id="KW-1133">Transmembrane helix</keyword>
<dbReference type="EMBL" id="AEWV01000046">
    <property type="protein sequence ID" value="EGC16161.1"/>
    <property type="molecule type" value="Genomic_DNA"/>
</dbReference>
<feature type="transmembrane region" description="Helical" evidence="1">
    <location>
        <begin position="78"/>
        <end position="105"/>
    </location>
</feature>
<feature type="transmembrane region" description="Helical" evidence="1">
    <location>
        <begin position="7"/>
        <end position="25"/>
    </location>
</feature>
<organism evidence="2 3">
    <name type="scientific">Kingella denitrificans ATCC 33394</name>
    <dbReference type="NCBI Taxonomy" id="888741"/>
    <lineage>
        <taxon>Bacteria</taxon>
        <taxon>Pseudomonadati</taxon>
        <taxon>Pseudomonadota</taxon>
        <taxon>Betaproteobacteria</taxon>
        <taxon>Neisseriales</taxon>
        <taxon>Neisseriaceae</taxon>
        <taxon>Kingella</taxon>
    </lineage>
</organism>
<keyword evidence="1" id="KW-0812">Transmembrane</keyword>
<evidence type="ECO:0000256" key="1">
    <source>
        <dbReference type="SAM" id="Phobius"/>
    </source>
</evidence>
<feature type="transmembrane region" description="Helical" evidence="1">
    <location>
        <begin position="49"/>
        <end position="69"/>
    </location>
</feature>
<dbReference type="STRING" id="888741.HMPREF9098_2484"/>
<dbReference type="AlphaFoldDB" id="F0F2Z9"/>
<reference evidence="2 3" key="1">
    <citation type="submission" date="2011-01" db="EMBL/GenBank/DDBJ databases">
        <authorList>
            <person name="Muzny D."/>
            <person name="Qin X."/>
            <person name="Deng J."/>
            <person name="Jiang H."/>
            <person name="Liu Y."/>
            <person name="Qu J."/>
            <person name="Song X.-Z."/>
            <person name="Zhang L."/>
            <person name="Thornton R."/>
            <person name="Coyle M."/>
            <person name="Francisco L."/>
            <person name="Jackson L."/>
            <person name="Javaid M."/>
            <person name="Korchina V."/>
            <person name="Kovar C."/>
            <person name="Mata R."/>
            <person name="Mathew T."/>
            <person name="Ngo R."/>
            <person name="Nguyen L."/>
            <person name="Nguyen N."/>
            <person name="Okwuonu G."/>
            <person name="Ongeri F."/>
            <person name="Pham C."/>
            <person name="Simmons D."/>
            <person name="Wilczek-Boney K."/>
            <person name="Hale W."/>
            <person name="Jakkamsetti A."/>
            <person name="Pham P."/>
            <person name="Ruth R."/>
            <person name="San Lucas F."/>
            <person name="Warren J."/>
            <person name="Zhang J."/>
            <person name="Zhao Z."/>
            <person name="Zhou C."/>
            <person name="Zhu D."/>
            <person name="Lee S."/>
            <person name="Bess C."/>
            <person name="Blankenburg K."/>
            <person name="Forbes L."/>
            <person name="Fu Q."/>
            <person name="Gubbala S."/>
            <person name="Hirani K."/>
            <person name="Jayaseelan J.C."/>
            <person name="Lara F."/>
            <person name="Munidasa M."/>
            <person name="Palculict T."/>
            <person name="Patil S."/>
            <person name="Pu L.-L."/>
            <person name="Saada N."/>
            <person name="Tang L."/>
            <person name="Weissenberger G."/>
            <person name="Zhu Y."/>
            <person name="Hemphill L."/>
            <person name="Shang Y."/>
            <person name="Youmans B."/>
            <person name="Ayvaz T."/>
            <person name="Ross M."/>
            <person name="Santibanez J."/>
            <person name="Aqrawi P."/>
            <person name="Gross S."/>
            <person name="Joshi V."/>
            <person name="Fowler G."/>
            <person name="Nazareth L."/>
            <person name="Reid J."/>
            <person name="Worley K."/>
            <person name="Petrosino J."/>
            <person name="Highlander S."/>
            <person name="Gibbs R."/>
        </authorList>
    </citation>
    <scope>NUCLEOTIDE SEQUENCE [LARGE SCALE GENOMIC DNA]</scope>
    <source>
        <strain evidence="2 3">ATCC 33394</strain>
    </source>
</reference>
<proteinExistence type="predicted"/>
<gene>
    <name evidence="2" type="ORF">HMPREF9098_2484</name>
</gene>
<sequence>MFDFKRINLGITLYILILSVLMHVLPNGTGEVGDKIWHLFLYLIQGGDWTFPIIYPLWILCLIQLVFLFKRNDKKIDYFFLIILNFFFLNILNYLIILAGFLFFYHGKPL</sequence>
<comment type="caution">
    <text evidence="2">The sequence shown here is derived from an EMBL/GenBank/DDBJ whole genome shotgun (WGS) entry which is preliminary data.</text>
</comment>
<keyword evidence="3" id="KW-1185">Reference proteome</keyword>